<protein>
    <submittedName>
        <fullName evidence="1">Uncharacterized protein</fullName>
    </submittedName>
</protein>
<dbReference type="OrthoDB" id="3266451at2759"/>
<evidence type="ECO:0000313" key="2">
    <source>
        <dbReference type="Proteomes" id="UP000053477"/>
    </source>
</evidence>
<dbReference type="PANTHER" id="PTHR38926:SF5">
    <property type="entry name" value="F-BOX AND LEUCINE-RICH REPEAT PROTEIN 6"/>
    <property type="match status" value="1"/>
</dbReference>
<evidence type="ECO:0000313" key="1">
    <source>
        <dbReference type="EMBL" id="KLO05385.1"/>
    </source>
</evidence>
<dbReference type="Gene3D" id="3.80.10.10">
    <property type="entry name" value="Ribonuclease Inhibitor"/>
    <property type="match status" value="1"/>
</dbReference>
<dbReference type="PANTHER" id="PTHR38926">
    <property type="entry name" value="F-BOX DOMAIN CONTAINING PROTEIN, EXPRESSED"/>
    <property type="match status" value="1"/>
</dbReference>
<organism evidence="1 2">
    <name type="scientific">Schizopora paradoxa</name>
    <dbReference type="NCBI Taxonomy" id="27342"/>
    <lineage>
        <taxon>Eukaryota</taxon>
        <taxon>Fungi</taxon>
        <taxon>Dikarya</taxon>
        <taxon>Basidiomycota</taxon>
        <taxon>Agaricomycotina</taxon>
        <taxon>Agaricomycetes</taxon>
        <taxon>Hymenochaetales</taxon>
        <taxon>Schizoporaceae</taxon>
        <taxon>Schizopora</taxon>
    </lineage>
</organism>
<proteinExistence type="predicted"/>
<dbReference type="Gene3D" id="1.20.1280.50">
    <property type="match status" value="1"/>
</dbReference>
<dbReference type="Proteomes" id="UP000053477">
    <property type="component" value="Unassembled WGS sequence"/>
</dbReference>
<accession>A0A0H2R0S8</accession>
<dbReference type="InterPro" id="IPR032675">
    <property type="entry name" value="LRR_dom_sf"/>
</dbReference>
<sequence>MCGLASAISTSSSIAQNLPDDILYAIFLQALPSVFYLSTLAHQPWMVPSFTFSLVCRSWRTLVLSRPTLWSRIHVESRSMSVDYECDSRDPIIYRILKRWLSLSSPAPLWVHIDLSEELEDVYETILSLFVEEYLRWDLFHINVDYWRRPSSSVSPIFTLRGFAPVTSIYLRLFGSHSPAVVVDLSCFIGDRSSRLEHLSVAEGATVRLPMDGRTLRLPRLRSLCFESIHECKNLDDLRCILSASPNLDSLKLRISGDSVSPSTLKWGPLHLPHLTSLSLTTPTRFATNYIFNTITCPSISELRFKNLLYNDFEDLEVHALLQLQDIQDLLARSSNKSMEFLSLDWDVDDATIISNHAPALRDLLLSLPSLKTLELHKSALNDAVLEILTVPSGGQVEPLLCPLPFEISISNGSITDLTGKAVEEMIVSRWKAGALRSVNLQFEHSRFGKIIERDRIQECIREGLVVVDIIMEVWGSVILQLVFERHFAFFFHGETASVLSRSDATCVNFHFVVVDLSSFITDRFSHLEYLSVTEGATEGENVDGLRRFVTNLTINMLTFPSVRTTPALTLLKFVWRSSLEPPLSSHTTALRDFLAYLRNLGTLQLHGFVLDRGVIELLTVPSGGHFEFLLCPSLSNISISFSTWVFPDFTSKTLEDMVVLRWKAGAIREMTLRFYSSEFGNFGERNRVRECVREGLGFEATELKY</sequence>
<gene>
    <name evidence="1" type="ORF">SCHPADRAFT_988617</name>
</gene>
<name>A0A0H2R0S8_9AGAM</name>
<keyword evidence="2" id="KW-1185">Reference proteome</keyword>
<dbReference type="AlphaFoldDB" id="A0A0H2R0S8"/>
<reference evidence="1 2" key="1">
    <citation type="submission" date="2015-04" db="EMBL/GenBank/DDBJ databases">
        <title>Complete genome sequence of Schizopora paradoxa KUC8140, a cosmopolitan wood degrader in East Asia.</title>
        <authorList>
            <consortium name="DOE Joint Genome Institute"/>
            <person name="Min B."/>
            <person name="Park H."/>
            <person name="Jang Y."/>
            <person name="Kim J.-J."/>
            <person name="Kim K.H."/>
            <person name="Pangilinan J."/>
            <person name="Lipzen A."/>
            <person name="Riley R."/>
            <person name="Grigoriev I.V."/>
            <person name="Spatafora J.W."/>
            <person name="Choi I.-G."/>
        </authorList>
    </citation>
    <scope>NUCLEOTIDE SEQUENCE [LARGE SCALE GENOMIC DNA]</scope>
    <source>
        <strain evidence="1 2">KUC8140</strain>
    </source>
</reference>
<dbReference type="EMBL" id="KQ086316">
    <property type="protein sequence ID" value="KLO05385.1"/>
    <property type="molecule type" value="Genomic_DNA"/>
</dbReference>
<dbReference type="InParanoid" id="A0A0H2R0S8"/>